<dbReference type="EMBL" id="JBFDAA010000011">
    <property type="protein sequence ID" value="KAL1123862.1"/>
    <property type="molecule type" value="Genomic_DNA"/>
</dbReference>
<reference evidence="1 2" key="1">
    <citation type="submission" date="2024-07" db="EMBL/GenBank/DDBJ databases">
        <title>Chromosome-level genome assembly of the water stick insect Ranatra chinensis (Heteroptera: Nepidae).</title>
        <authorList>
            <person name="Liu X."/>
        </authorList>
    </citation>
    <scope>NUCLEOTIDE SEQUENCE [LARGE SCALE GENOMIC DNA]</scope>
    <source>
        <strain evidence="1">Cailab_2021Rc</strain>
        <tissue evidence="1">Muscle</tissue>
    </source>
</reference>
<organism evidence="1 2">
    <name type="scientific">Ranatra chinensis</name>
    <dbReference type="NCBI Taxonomy" id="642074"/>
    <lineage>
        <taxon>Eukaryota</taxon>
        <taxon>Metazoa</taxon>
        <taxon>Ecdysozoa</taxon>
        <taxon>Arthropoda</taxon>
        <taxon>Hexapoda</taxon>
        <taxon>Insecta</taxon>
        <taxon>Pterygota</taxon>
        <taxon>Neoptera</taxon>
        <taxon>Paraneoptera</taxon>
        <taxon>Hemiptera</taxon>
        <taxon>Heteroptera</taxon>
        <taxon>Panheteroptera</taxon>
        <taxon>Nepomorpha</taxon>
        <taxon>Nepidae</taxon>
        <taxon>Ranatrinae</taxon>
        <taxon>Ranatra</taxon>
    </lineage>
</organism>
<name>A0ABD0YN43_9HEMI</name>
<accession>A0ABD0YN43</accession>
<comment type="caution">
    <text evidence="1">The sequence shown here is derived from an EMBL/GenBank/DDBJ whole genome shotgun (WGS) entry which is preliminary data.</text>
</comment>
<gene>
    <name evidence="1" type="ORF">AAG570_001632</name>
</gene>
<evidence type="ECO:0000313" key="1">
    <source>
        <dbReference type="EMBL" id="KAL1123862.1"/>
    </source>
</evidence>
<evidence type="ECO:0000313" key="2">
    <source>
        <dbReference type="Proteomes" id="UP001558652"/>
    </source>
</evidence>
<proteinExistence type="predicted"/>
<keyword evidence="2" id="KW-1185">Reference proteome</keyword>
<dbReference type="Proteomes" id="UP001558652">
    <property type="component" value="Unassembled WGS sequence"/>
</dbReference>
<sequence length="158" mass="17081">MGRALALDRKLPSVLRQVRAPLSPLCHPDWRGVSCRAVRSGALLCLSRVLYGGQHKISEAVPDLGLSLSVYRRMSGAAAARRTAAEAAAVLSLSLGAARLGTTLGVARLGVCKQKNKSLRQTITSPRRIIESVEVNLFSLERVNRIRSWSPDRAADLV</sequence>
<protein>
    <submittedName>
        <fullName evidence="1">Uncharacterized protein</fullName>
    </submittedName>
</protein>
<dbReference type="AlphaFoldDB" id="A0ABD0YN43"/>